<dbReference type="RefSeq" id="WP_061507540.1">
    <property type="nucleotide sequence ID" value="NZ_LHZF01000134.1"/>
</dbReference>
<dbReference type="EMBL" id="LHZF01000134">
    <property type="protein sequence ID" value="KXV18612.1"/>
    <property type="molecule type" value="Genomic_DNA"/>
</dbReference>
<evidence type="ECO:0000313" key="2">
    <source>
        <dbReference type="EMBL" id="KXV18612.1"/>
    </source>
</evidence>
<proteinExistence type="predicted"/>
<reference evidence="2 3" key="1">
    <citation type="submission" date="2015-06" db="EMBL/GenBank/DDBJ databases">
        <title>Improved classification and identification of acetic acid bacteria using matrix-assisted laser desorption/ionization time-of-flight mass spectrometry; Gluconobacter nephelii and Gluconobacter uchimurae are later heterotypic synonyms of Gluconobacter japonicus and Gluconobacter oxydans, respectively.</title>
        <authorList>
            <person name="Li L."/>
            <person name="Cleenwerck I."/>
            <person name="De Vuyst L."/>
            <person name="Vandamme P."/>
        </authorList>
    </citation>
    <scope>NUCLEOTIDE SEQUENCE [LARGE SCALE GENOMIC DNA]</scope>
    <source>
        <strain evidence="2 3">LMG 1552</strain>
    </source>
</reference>
<dbReference type="PATRIC" id="fig|178901.13.peg.311"/>
<keyword evidence="1" id="KW-0812">Transmembrane</keyword>
<sequence length="60" mass="6995">MSDTTKKIAIFLISGLIFIVFDVILVEYFKLRNHFWINVVVMFGLVQLTTTLVTKAFRSR</sequence>
<evidence type="ECO:0008006" key="4">
    <source>
        <dbReference type="Google" id="ProtNLM"/>
    </source>
</evidence>
<gene>
    <name evidence="2" type="ORF">AD933_02940</name>
</gene>
<feature type="transmembrane region" description="Helical" evidence="1">
    <location>
        <begin position="9"/>
        <end position="29"/>
    </location>
</feature>
<evidence type="ECO:0000256" key="1">
    <source>
        <dbReference type="SAM" id="Phobius"/>
    </source>
</evidence>
<feature type="transmembrane region" description="Helical" evidence="1">
    <location>
        <begin position="35"/>
        <end position="57"/>
    </location>
</feature>
<keyword evidence="1" id="KW-1133">Transmembrane helix</keyword>
<dbReference type="AlphaFoldDB" id="A0A149RW23"/>
<keyword evidence="1" id="KW-0472">Membrane</keyword>
<protein>
    <recommendedName>
        <fullName evidence="4">Intracellular septation protein A</fullName>
    </recommendedName>
</protein>
<accession>A0A149RW23</accession>
<dbReference type="Proteomes" id="UP000075526">
    <property type="component" value="Unassembled WGS sequence"/>
</dbReference>
<evidence type="ECO:0000313" key="3">
    <source>
        <dbReference type="Proteomes" id="UP000075526"/>
    </source>
</evidence>
<organism evidence="2 3">
    <name type="scientific">Acetobacter malorum</name>
    <dbReference type="NCBI Taxonomy" id="178901"/>
    <lineage>
        <taxon>Bacteria</taxon>
        <taxon>Pseudomonadati</taxon>
        <taxon>Pseudomonadota</taxon>
        <taxon>Alphaproteobacteria</taxon>
        <taxon>Acetobacterales</taxon>
        <taxon>Acetobacteraceae</taxon>
        <taxon>Acetobacter</taxon>
    </lineage>
</organism>
<name>A0A149RW23_9PROT</name>
<comment type="caution">
    <text evidence="2">The sequence shown here is derived from an EMBL/GenBank/DDBJ whole genome shotgun (WGS) entry which is preliminary data.</text>
</comment>